<keyword evidence="1" id="KW-0812">Transmembrane</keyword>
<accession>A0A6J5Z388</accession>
<protein>
    <submittedName>
        <fullName evidence="2">Unannotated protein</fullName>
    </submittedName>
</protein>
<dbReference type="GO" id="GO:0140359">
    <property type="term" value="F:ABC-type transporter activity"/>
    <property type="evidence" value="ECO:0007669"/>
    <property type="project" value="InterPro"/>
</dbReference>
<feature type="transmembrane region" description="Helical" evidence="1">
    <location>
        <begin position="197"/>
        <end position="214"/>
    </location>
</feature>
<keyword evidence="1" id="KW-0472">Membrane</keyword>
<organism evidence="2">
    <name type="scientific">freshwater metagenome</name>
    <dbReference type="NCBI Taxonomy" id="449393"/>
    <lineage>
        <taxon>unclassified sequences</taxon>
        <taxon>metagenomes</taxon>
        <taxon>ecological metagenomes</taxon>
    </lineage>
</organism>
<proteinExistence type="predicted"/>
<dbReference type="EMBL" id="CAESAO010000008">
    <property type="protein sequence ID" value="CAB4335697.1"/>
    <property type="molecule type" value="Genomic_DNA"/>
</dbReference>
<sequence>MSSAAPVSAPGSARSLYAIVRHLLRLQRWAPLTWGLSLGLSCALVAAIWPSISDSISQAIASYPAAIKEAFSIEQLSNADQYLDVEMLSLIVPLALAFFAIRSVARPLVGAEENSYLDALLSVPLDRRILAAGAVISTAILLAVILAITWLMTWAAGLAVGAGIGLEAWTLGVVNVWPIAFAFGGFALLLCGMLHSLAAVTGVASGTLIAMYLIDLLGKLSPDVEPLRVISAYRYYGSAIQQGFDLSHALGLAAAGVLLAAVGAVLFNRRDIR</sequence>
<dbReference type="GO" id="GO:0005886">
    <property type="term" value="C:plasma membrane"/>
    <property type="evidence" value="ECO:0007669"/>
    <property type="project" value="UniProtKB-SubCell"/>
</dbReference>
<evidence type="ECO:0000256" key="1">
    <source>
        <dbReference type="SAM" id="Phobius"/>
    </source>
</evidence>
<keyword evidence="1" id="KW-1133">Transmembrane helix</keyword>
<feature type="transmembrane region" description="Helical" evidence="1">
    <location>
        <begin position="87"/>
        <end position="109"/>
    </location>
</feature>
<dbReference type="EMBL" id="CAFBPX010000188">
    <property type="protein sequence ID" value="CAB5036925.1"/>
    <property type="molecule type" value="Genomic_DNA"/>
</dbReference>
<feature type="transmembrane region" description="Helical" evidence="1">
    <location>
        <begin position="168"/>
        <end position="190"/>
    </location>
</feature>
<feature type="transmembrane region" description="Helical" evidence="1">
    <location>
        <begin position="29"/>
        <end position="49"/>
    </location>
</feature>
<feature type="transmembrane region" description="Helical" evidence="1">
    <location>
        <begin position="246"/>
        <end position="267"/>
    </location>
</feature>
<feature type="transmembrane region" description="Helical" evidence="1">
    <location>
        <begin position="129"/>
        <end position="156"/>
    </location>
</feature>
<evidence type="ECO:0000313" key="3">
    <source>
        <dbReference type="EMBL" id="CAB5036925.1"/>
    </source>
</evidence>
<reference evidence="2" key="1">
    <citation type="submission" date="2020-05" db="EMBL/GenBank/DDBJ databases">
        <authorList>
            <person name="Chiriac C."/>
            <person name="Salcher M."/>
            <person name="Ghai R."/>
            <person name="Kavagutti S V."/>
        </authorList>
    </citation>
    <scope>NUCLEOTIDE SEQUENCE</scope>
</reference>
<dbReference type="AlphaFoldDB" id="A0A6J5Z388"/>
<evidence type="ECO:0000313" key="2">
    <source>
        <dbReference type="EMBL" id="CAB4335697.1"/>
    </source>
</evidence>
<gene>
    <name evidence="2" type="ORF">UFOPK3522_00168</name>
    <name evidence="3" type="ORF">UFOPK4175_00996</name>
</gene>
<name>A0A6J5Z388_9ZZZZ</name>